<dbReference type="Proteomes" id="UP001212152">
    <property type="component" value="Unassembled WGS sequence"/>
</dbReference>
<dbReference type="GO" id="GO:0015074">
    <property type="term" value="P:DNA integration"/>
    <property type="evidence" value="ECO:0007669"/>
    <property type="project" value="InterPro"/>
</dbReference>
<name>A0AAD5TEB6_9FUNG</name>
<proteinExistence type="predicted"/>
<comment type="caution">
    <text evidence="2">The sequence shown here is derived from an EMBL/GenBank/DDBJ whole genome shotgun (WGS) entry which is preliminary data.</text>
</comment>
<dbReference type="GO" id="GO:0006310">
    <property type="term" value="P:DNA recombination"/>
    <property type="evidence" value="ECO:0007669"/>
    <property type="project" value="UniProtKB-KW"/>
</dbReference>
<gene>
    <name evidence="2" type="ORF">HDU87_007159</name>
</gene>
<organism evidence="2 3">
    <name type="scientific">Geranomyces variabilis</name>
    <dbReference type="NCBI Taxonomy" id="109894"/>
    <lineage>
        <taxon>Eukaryota</taxon>
        <taxon>Fungi</taxon>
        <taxon>Fungi incertae sedis</taxon>
        <taxon>Chytridiomycota</taxon>
        <taxon>Chytridiomycota incertae sedis</taxon>
        <taxon>Chytridiomycetes</taxon>
        <taxon>Spizellomycetales</taxon>
        <taxon>Powellomycetaceae</taxon>
        <taxon>Geranomyces</taxon>
    </lineage>
</organism>
<dbReference type="AlphaFoldDB" id="A0AAD5TEB6"/>
<evidence type="ECO:0000256" key="1">
    <source>
        <dbReference type="ARBA" id="ARBA00023172"/>
    </source>
</evidence>
<dbReference type="InterPro" id="IPR011010">
    <property type="entry name" value="DNA_brk_join_enz"/>
</dbReference>
<dbReference type="Gene3D" id="1.10.443.10">
    <property type="entry name" value="Intergrase catalytic core"/>
    <property type="match status" value="1"/>
</dbReference>
<dbReference type="GO" id="GO:0003677">
    <property type="term" value="F:DNA binding"/>
    <property type="evidence" value="ECO:0007669"/>
    <property type="project" value="InterPro"/>
</dbReference>
<evidence type="ECO:0000313" key="3">
    <source>
        <dbReference type="Proteomes" id="UP001212152"/>
    </source>
</evidence>
<sequence>MPKSKAVIRATDAIYPEVRDRFGVRMPKERRKRFQNIATNHTSDHDNLRTKVGGNRISPNTWRLQAATLALWSDWAETRLPAVDEGMRREPLLTPRMPLPNRIDVGEQSHKEDDRTDAGIFVNRVNEVLAVVNGDADSTKRRYTQCFQTIKSHIKRMEIFFRNNIPAWQDMSSKDQLAYWTEIDTFVADLRATFPDWSSRRKSHDPIGHYEVKLLLDAIDAMILEGKLIALREKVALLCMHSHGIRISSAAAQVTYARWQWSDTHRDKGSPPAEGLRVGSVKMEILTKNGVAFIGGFIQYTFLKDAYNKPGSRTILIDAKYKDYPVLCHLDDSKVPATTDMIGRTLKKAAIKAGLPAFRIDNHGFRRGFATQAEDVFGRQRAQRLLVHGDGSHITETSYLGNDLSRYDPGAMWTGEGPAVKPVSHLASARLNIPVFPSLTTEGLDSVLEKDKLYQELVNQLMSAKTNDAVESFRKHIKNRRRQIKASIEREIHKQIFQDLPSAVKEWSSVTTPGALAAITAAPRTADLPGLDASAAELGSSEPDDDSIQGAVADPLASLFGYLEPLVRGMQELKRARTPDSDNNENATFRCVRCSFVGVAKKALDRHFRTHHNNGLQVCRWDGCQHATRINNIRAHEDTCPKNLSRKTWNCPTCPKTYLSSSGLKRHKCKLVA</sequence>
<dbReference type="SUPFAM" id="SSF56349">
    <property type="entry name" value="DNA breaking-rejoining enzymes"/>
    <property type="match status" value="1"/>
</dbReference>
<dbReference type="EMBL" id="JADGJQ010000065">
    <property type="protein sequence ID" value="KAJ3174467.1"/>
    <property type="molecule type" value="Genomic_DNA"/>
</dbReference>
<dbReference type="InterPro" id="IPR013762">
    <property type="entry name" value="Integrase-like_cat_sf"/>
</dbReference>
<evidence type="ECO:0000313" key="2">
    <source>
        <dbReference type="EMBL" id="KAJ3174467.1"/>
    </source>
</evidence>
<reference evidence="2" key="1">
    <citation type="submission" date="2020-05" db="EMBL/GenBank/DDBJ databases">
        <title>Phylogenomic resolution of chytrid fungi.</title>
        <authorList>
            <person name="Stajich J.E."/>
            <person name="Amses K."/>
            <person name="Simmons R."/>
            <person name="Seto K."/>
            <person name="Myers J."/>
            <person name="Bonds A."/>
            <person name="Quandt C.A."/>
            <person name="Barry K."/>
            <person name="Liu P."/>
            <person name="Grigoriev I."/>
            <person name="Longcore J.E."/>
            <person name="James T.Y."/>
        </authorList>
    </citation>
    <scope>NUCLEOTIDE SEQUENCE</scope>
    <source>
        <strain evidence="2">JEL0379</strain>
    </source>
</reference>
<protein>
    <submittedName>
        <fullName evidence="2">Uncharacterized protein</fullName>
    </submittedName>
</protein>
<keyword evidence="3" id="KW-1185">Reference proteome</keyword>
<accession>A0AAD5TEB6</accession>
<keyword evidence="1" id="KW-0233">DNA recombination</keyword>